<organism evidence="2 3">
    <name type="scientific">Opacimonas viscosa</name>
    <dbReference type="NCBI Taxonomy" id="2961944"/>
    <lineage>
        <taxon>Bacteria</taxon>
        <taxon>Pseudomonadati</taxon>
        <taxon>Pseudomonadota</taxon>
        <taxon>Gammaproteobacteria</taxon>
        <taxon>Alteromonadales</taxon>
        <taxon>Alteromonadaceae</taxon>
        <taxon>Opacimonas</taxon>
    </lineage>
</organism>
<dbReference type="Pfam" id="PF13466">
    <property type="entry name" value="STAS_2"/>
    <property type="match status" value="1"/>
</dbReference>
<feature type="domain" description="STAS" evidence="1">
    <location>
        <begin position="1"/>
        <end position="96"/>
    </location>
</feature>
<name>A0AA42BQC1_9ALTE</name>
<dbReference type="AlphaFoldDB" id="A0AA42BQC1"/>
<accession>A0AA42BQC1</accession>
<dbReference type="InterPro" id="IPR036513">
    <property type="entry name" value="STAS_dom_sf"/>
</dbReference>
<proteinExistence type="predicted"/>
<reference evidence="2" key="1">
    <citation type="submission" date="2022-07" db="EMBL/GenBank/DDBJ databases">
        <title>Characterization of the Novel Bacterium Alteromonas immobilis LMIT006 and Alteromonas gregis LMIT007.</title>
        <authorList>
            <person name="Lin X."/>
        </authorList>
    </citation>
    <scope>NUCLEOTIDE SEQUENCE</scope>
    <source>
        <strain evidence="2">LMIT007</strain>
    </source>
</reference>
<dbReference type="EMBL" id="JANATA010000019">
    <property type="protein sequence ID" value="MCP3429341.1"/>
    <property type="molecule type" value="Genomic_DNA"/>
</dbReference>
<dbReference type="PROSITE" id="PS50801">
    <property type="entry name" value="STAS"/>
    <property type="match status" value="1"/>
</dbReference>
<dbReference type="InterPro" id="IPR002645">
    <property type="entry name" value="STAS_dom"/>
</dbReference>
<dbReference type="SUPFAM" id="SSF52091">
    <property type="entry name" value="SpoIIaa-like"/>
    <property type="match status" value="1"/>
</dbReference>
<protein>
    <submittedName>
        <fullName evidence="2">STAS domain-containing protein</fullName>
    </submittedName>
</protein>
<gene>
    <name evidence="2" type="ORF">NLF92_10325</name>
</gene>
<evidence type="ECO:0000313" key="2">
    <source>
        <dbReference type="EMBL" id="MCP3429341.1"/>
    </source>
</evidence>
<dbReference type="RefSeq" id="WP_254101550.1">
    <property type="nucleotide sequence ID" value="NZ_JANATA010000019.1"/>
</dbReference>
<comment type="caution">
    <text evidence="2">The sequence shown here is derived from an EMBL/GenBank/DDBJ whole genome shotgun (WGS) entry which is preliminary data.</text>
</comment>
<dbReference type="InterPro" id="IPR058548">
    <property type="entry name" value="MlaB-like_STAS"/>
</dbReference>
<keyword evidence="3" id="KW-1185">Reference proteome</keyword>
<dbReference type="Proteomes" id="UP001165413">
    <property type="component" value="Unassembled WGS sequence"/>
</dbReference>
<dbReference type="CDD" id="cd07043">
    <property type="entry name" value="STAS_anti-anti-sigma_factors"/>
    <property type="match status" value="1"/>
</dbReference>
<sequence>MAYSTNFQNNVLTLSGQLTKQTIKHDLLKTEPKFRHCSLLTINLSELTAVDSAGLAWLINIMRDCRSANIALEWQDVPSNIMQLAKLSNAQSLFTQ</sequence>
<evidence type="ECO:0000313" key="3">
    <source>
        <dbReference type="Proteomes" id="UP001165413"/>
    </source>
</evidence>
<dbReference type="Gene3D" id="3.30.750.24">
    <property type="entry name" value="STAS domain"/>
    <property type="match status" value="1"/>
</dbReference>
<evidence type="ECO:0000259" key="1">
    <source>
        <dbReference type="PROSITE" id="PS50801"/>
    </source>
</evidence>